<dbReference type="InterPro" id="IPR013691">
    <property type="entry name" value="MeTrfase_14"/>
</dbReference>
<reference evidence="2" key="1">
    <citation type="journal article" date="2014" name="Front. Microbiol.">
        <title>High frequency of phylogenetically diverse reductive dehalogenase-homologous genes in deep subseafloor sedimentary metagenomes.</title>
        <authorList>
            <person name="Kawai M."/>
            <person name="Futagami T."/>
            <person name="Toyoda A."/>
            <person name="Takaki Y."/>
            <person name="Nishi S."/>
            <person name="Hori S."/>
            <person name="Arai W."/>
            <person name="Tsubouchi T."/>
            <person name="Morono Y."/>
            <person name="Uchiyama I."/>
            <person name="Ito T."/>
            <person name="Fujiyama A."/>
            <person name="Inagaki F."/>
            <person name="Takami H."/>
        </authorList>
    </citation>
    <scope>NUCLEOTIDE SEQUENCE</scope>
    <source>
        <strain evidence="2">Expedition CK06-06</strain>
    </source>
</reference>
<sequence>IGIDPTVKKEEEESIDGGKVRFIRDYFSERYTSLDSDFICCLSVFEDIPDPLGFLKILRTMTDGRPDAAIYFEVSNSTYTFSNLSAWGIYYEQHSHFTETSLAQAFLQSGFKIIEAGGCYEDDQYVYVEAVSGRTPSASGFKSTGALSLPDDLQGFPSRHLKNVSIWRSRLCDMKRTGKRVTAWGSGGKGIGFLNSFDTEKIIPYVVDINPNRQHKFIPGSAQKIIPPEFLRDYQPDIIVITNPLYAQEIKQQVHELNVKSEFLNL</sequence>
<dbReference type="Pfam" id="PF13489">
    <property type="entry name" value="Methyltransf_23"/>
    <property type="match status" value="1"/>
</dbReference>
<dbReference type="EMBL" id="BARS01026123">
    <property type="protein sequence ID" value="GAG11982.1"/>
    <property type="molecule type" value="Genomic_DNA"/>
</dbReference>
<feature type="non-terminal residue" evidence="2">
    <location>
        <position position="1"/>
    </location>
</feature>
<accession>X0VLD7</accession>
<dbReference type="InterPro" id="IPR029063">
    <property type="entry name" value="SAM-dependent_MTases_sf"/>
</dbReference>
<feature type="non-terminal residue" evidence="2">
    <location>
        <position position="266"/>
    </location>
</feature>
<evidence type="ECO:0000313" key="2">
    <source>
        <dbReference type="EMBL" id="GAG11982.1"/>
    </source>
</evidence>
<comment type="caution">
    <text evidence="2">The sequence shown here is derived from an EMBL/GenBank/DDBJ whole genome shotgun (WGS) entry which is preliminary data.</text>
</comment>
<gene>
    <name evidence="2" type="ORF">S01H1_41202</name>
</gene>
<name>X0VLD7_9ZZZZ</name>
<dbReference type="SUPFAM" id="SSF53335">
    <property type="entry name" value="S-adenosyl-L-methionine-dependent methyltransferases"/>
    <property type="match status" value="1"/>
</dbReference>
<evidence type="ECO:0000259" key="1">
    <source>
        <dbReference type="Pfam" id="PF08484"/>
    </source>
</evidence>
<protein>
    <recommendedName>
        <fullName evidence="1">C-methyltransferase domain-containing protein</fullName>
    </recommendedName>
</protein>
<proteinExistence type="predicted"/>
<dbReference type="Gene3D" id="3.40.50.150">
    <property type="entry name" value="Vaccinia Virus protein VP39"/>
    <property type="match status" value="1"/>
</dbReference>
<organism evidence="2">
    <name type="scientific">marine sediment metagenome</name>
    <dbReference type="NCBI Taxonomy" id="412755"/>
    <lineage>
        <taxon>unclassified sequences</taxon>
        <taxon>metagenomes</taxon>
        <taxon>ecological metagenomes</taxon>
    </lineage>
</organism>
<dbReference type="Pfam" id="PF08484">
    <property type="entry name" value="Methyltransf_14"/>
    <property type="match status" value="1"/>
</dbReference>
<dbReference type="AlphaFoldDB" id="X0VLD7"/>
<dbReference type="Gene3D" id="3.40.50.720">
    <property type="entry name" value="NAD(P)-binding Rossmann-like Domain"/>
    <property type="match status" value="1"/>
</dbReference>
<feature type="domain" description="C-methyltransferase" evidence="1">
    <location>
        <begin position="168"/>
        <end position="257"/>
    </location>
</feature>